<evidence type="ECO:0000313" key="3">
    <source>
        <dbReference type="Proteomes" id="UP000013996"/>
    </source>
</evidence>
<dbReference type="Pfam" id="PF01551">
    <property type="entry name" value="Peptidase_M23"/>
    <property type="match status" value="1"/>
</dbReference>
<evidence type="ECO:0000313" key="2">
    <source>
        <dbReference type="EMBL" id="EOQ88765.1"/>
    </source>
</evidence>
<feature type="domain" description="M23ase beta-sheet core" evidence="1">
    <location>
        <begin position="152"/>
        <end position="250"/>
    </location>
</feature>
<reference evidence="2 3" key="1">
    <citation type="submission" date="2013-04" db="EMBL/GenBank/DDBJ databases">
        <authorList>
            <person name="Harkins D.M."/>
            <person name="Durkin A.S."/>
            <person name="Brinkac L.M."/>
            <person name="Haft D.H."/>
            <person name="Selengut J.D."/>
            <person name="Sanka R."/>
            <person name="DePew J."/>
            <person name="Purushe J."/>
            <person name="Hartskeerl R.A."/>
            <person name="Ahmed A."/>
            <person name="van der Linden H."/>
            <person name="Goris M.G.A."/>
            <person name="Vinetz J.M."/>
            <person name="Sutton G.G."/>
            <person name="Nierman W.C."/>
            <person name="Fouts D.E."/>
        </authorList>
    </citation>
    <scope>NUCLEOTIDE SEQUENCE [LARGE SCALE GENOMIC DNA]</scope>
    <source>
        <strain evidence="2 3">Sao Paulo</strain>
    </source>
</reference>
<dbReference type="CDD" id="cd12797">
    <property type="entry name" value="M23_peptidase"/>
    <property type="match status" value="1"/>
</dbReference>
<dbReference type="InterPro" id="IPR016047">
    <property type="entry name" value="M23ase_b-sheet_dom"/>
</dbReference>
<accession>A0A5E8HBU8</accession>
<dbReference type="Gene3D" id="2.70.70.10">
    <property type="entry name" value="Glucose Permease (Domain IIA)"/>
    <property type="match status" value="1"/>
</dbReference>
<dbReference type="AlphaFoldDB" id="A0A5E8HBU8"/>
<dbReference type="STRING" id="1249483.LEP1GSC202_1817"/>
<dbReference type="PANTHER" id="PTHR21666">
    <property type="entry name" value="PEPTIDASE-RELATED"/>
    <property type="match status" value="1"/>
</dbReference>
<dbReference type="EMBL" id="AOGX02000015">
    <property type="protein sequence ID" value="EOQ88765.1"/>
    <property type="molecule type" value="Genomic_DNA"/>
</dbReference>
<proteinExistence type="predicted"/>
<dbReference type="PANTHER" id="PTHR21666:SF270">
    <property type="entry name" value="MUREIN HYDROLASE ACTIVATOR ENVC"/>
    <property type="match status" value="1"/>
</dbReference>
<name>A0A5E8HBU8_9LEPT</name>
<protein>
    <submittedName>
        <fullName evidence="2">Peptidase, M23 family</fullName>
    </submittedName>
</protein>
<comment type="caution">
    <text evidence="2">The sequence shown here is derived from an EMBL/GenBank/DDBJ whole genome shotgun (WGS) entry which is preliminary data.</text>
</comment>
<dbReference type="SUPFAM" id="SSF51261">
    <property type="entry name" value="Duplicated hybrid motif"/>
    <property type="match status" value="1"/>
</dbReference>
<dbReference type="GO" id="GO:0004222">
    <property type="term" value="F:metalloendopeptidase activity"/>
    <property type="evidence" value="ECO:0007669"/>
    <property type="project" value="TreeGrafter"/>
</dbReference>
<organism evidence="2 3">
    <name type="scientific">Leptospira yanagawae serovar Saopaulo str. Sao Paulo = ATCC 700523</name>
    <dbReference type="NCBI Taxonomy" id="1249483"/>
    <lineage>
        <taxon>Bacteria</taxon>
        <taxon>Pseudomonadati</taxon>
        <taxon>Spirochaetota</taxon>
        <taxon>Spirochaetia</taxon>
        <taxon>Leptospirales</taxon>
        <taxon>Leptospiraceae</taxon>
        <taxon>Leptospira</taxon>
    </lineage>
</organism>
<dbReference type="InterPro" id="IPR050570">
    <property type="entry name" value="Cell_wall_metabolism_enzyme"/>
</dbReference>
<dbReference type="Proteomes" id="UP000013996">
    <property type="component" value="Unassembled WGS sequence"/>
</dbReference>
<evidence type="ECO:0000259" key="1">
    <source>
        <dbReference type="Pfam" id="PF01551"/>
    </source>
</evidence>
<sequence>MKKFILLLCFFVSGLHPESSEEVKMICLPNHICTYMVRVENGYDFFMVDQSANLGIVRSIEFNLSVKNLKSDLQFPQYYVVRNGEPIFITRFTVEDESKLTFYSFSALDYWGDWDAVHDDQVTYSLPFAKGTRARIGQGYNGKFTHFGNLKYSLDFILPIGTPIHSSRKGRVAEVVKKYSEGGLRKDLFSKANFILIQHDDGTLGNYAHLKKDGAVVNVGDYVEEGQLIGYSGNTGYSDGPHLHFEVQKPSKGATIETIPTFFKTQFSDREYLNHLYLYWHPVKGIDPPNSDILEDGIMLCRVIEQDESFHCKDTKFRLGEQFAIKIDFIRPTSKQIELFLSIDTGKVEPYYKNWQIQKSNIFEYQLFKIPKNRNFVGNWQMLIKVDGVEKKKFFYQVSP</sequence>
<dbReference type="RefSeq" id="WP_015676356.1">
    <property type="nucleotide sequence ID" value="NZ_AOGX02000015.1"/>
</dbReference>
<dbReference type="InterPro" id="IPR011055">
    <property type="entry name" value="Dup_hybrid_motif"/>
</dbReference>
<dbReference type="OrthoDB" id="9809488at2"/>
<gene>
    <name evidence="2" type="ORF">LEP1GSC202_1817</name>
</gene>